<gene>
    <name evidence="2" type="ORF">LVIROSA_LOCUS13905</name>
</gene>
<dbReference type="EMBL" id="CAKMRJ010002223">
    <property type="protein sequence ID" value="CAH1426846.1"/>
    <property type="molecule type" value="Genomic_DNA"/>
</dbReference>
<evidence type="ECO:0000313" key="2">
    <source>
        <dbReference type="EMBL" id="CAH1426846.1"/>
    </source>
</evidence>
<keyword evidence="3" id="KW-1185">Reference proteome</keyword>
<evidence type="ECO:0000313" key="3">
    <source>
        <dbReference type="Proteomes" id="UP001157418"/>
    </source>
</evidence>
<keyword evidence="1" id="KW-0812">Transmembrane</keyword>
<keyword evidence="1" id="KW-1133">Transmembrane helix</keyword>
<name>A0AAU9MIG9_9ASTR</name>
<feature type="transmembrane region" description="Helical" evidence="1">
    <location>
        <begin position="6"/>
        <end position="25"/>
    </location>
</feature>
<evidence type="ECO:0000256" key="1">
    <source>
        <dbReference type="SAM" id="Phobius"/>
    </source>
</evidence>
<dbReference type="AlphaFoldDB" id="A0AAU9MIG9"/>
<reference evidence="2 3" key="1">
    <citation type="submission" date="2022-01" db="EMBL/GenBank/DDBJ databases">
        <authorList>
            <person name="Xiong W."/>
            <person name="Schranz E."/>
        </authorList>
    </citation>
    <scope>NUCLEOTIDE SEQUENCE [LARGE SCALE GENOMIC DNA]</scope>
</reference>
<dbReference type="Proteomes" id="UP001157418">
    <property type="component" value="Unassembled WGS sequence"/>
</dbReference>
<accession>A0AAU9MIG9</accession>
<keyword evidence="1" id="KW-0472">Membrane</keyword>
<organism evidence="2 3">
    <name type="scientific">Lactuca virosa</name>
    <dbReference type="NCBI Taxonomy" id="75947"/>
    <lineage>
        <taxon>Eukaryota</taxon>
        <taxon>Viridiplantae</taxon>
        <taxon>Streptophyta</taxon>
        <taxon>Embryophyta</taxon>
        <taxon>Tracheophyta</taxon>
        <taxon>Spermatophyta</taxon>
        <taxon>Magnoliopsida</taxon>
        <taxon>eudicotyledons</taxon>
        <taxon>Gunneridae</taxon>
        <taxon>Pentapetalae</taxon>
        <taxon>asterids</taxon>
        <taxon>campanulids</taxon>
        <taxon>Asterales</taxon>
        <taxon>Asteraceae</taxon>
        <taxon>Cichorioideae</taxon>
        <taxon>Cichorieae</taxon>
        <taxon>Lactucinae</taxon>
        <taxon>Lactuca</taxon>
    </lineage>
</organism>
<comment type="caution">
    <text evidence="2">The sequence shown here is derived from an EMBL/GenBank/DDBJ whole genome shotgun (WGS) entry which is preliminary data.</text>
</comment>
<feature type="transmembrane region" description="Helical" evidence="1">
    <location>
        <begin position="37"/>
        <end position="59"/>
    </location>
</feature>
<sequence length="69" mass="7666">MLTPQFFHVLLSLATCLVPLTYVSNNWRPHRRDRPSVFGALLSVVISVVGVSSSFHLHLKSSLSSAFLK</sequence>
<proteinExistence type="predicted"/>
<protein>
    <submittedName>
        <fullName evidence="2">Uncharacterized protein</fullName>
    </submittedName>
</protein>